<evidence type="ECO:0000256" key="3">
    <source>
        <dbReference type="ARBA" id="ARBA00022723"/>
    </source>
</evidence>
<evidence type="ECO:0000259" key="8">
    <source>
        <dbReference type="PROSITE" id="PS50089"/>
    </source>
</evidence>
<dbReference type="EMBL" id="GL377680">
    <property type="protein sequence ID" value="EFJ07779.1"/>
    <property type="molecule type" value="Genomic_DNA"/>
</dbReference>
<evidence type="ECO:0000313" key="9">
    <source>
        <dbReference type="EMBL" id="EFJ07779.1"/>
    </source>
</evidence>
<dbReference type="PROSITE" id="PS50089">
    <property type="entry name" value="ZF_RING_2"/>
    <property type="match status" value="1"/>
</dbReference>
<gene>
    <name evidence="9" type="ORF">SELMODRAFT_29890</name>
    <name evidence="10" type="ORF">SELMODRAFT_39820</name>
</gene>
<organism evidence="11">
    <name type="scientific">Selaginella moellendorffii</name>
    <name type="common">Spikemoss</name>
    <dbReference type="NCBI Taxonomy" id="88036"/>
    <lineage>
        <taxon>Eukaryota</taxon>
        <taxon>Viridiplantae</taxon>
        <taxon>Streptophyta</taxon>
        <taxon>Embryophyta</taxon>
        <taxon>Tracheophyta</taxon>
        <taxon>Lycopodiopsida</taxon>
        <taxon>Selaginellales</taxon>
        <taxon>Selaginellaceae</taxon>
        <taxon>Selaginella</taxon>
    </lineage>
</organism>
<dbReference type="Proteomes" id="UP000001514">
    <property type="component" value="Unassembled WGS sequence"/>
</dbReference>
<dbReference type="SUPFAM" id="SSF57850">
    <property type="entry name" value="RING/U-box"/>
    <property type="match status" value="1"/>
</dbReference>
<dbReference type="AlphaFoldDB" id="D8RIK2"/>
<evidence type="ECO:0000256" key="2">
    <source>
        <dbReference type="ARBA" id="ARBA00012483"/>
    </source>
</evidence>
<dbReference type="PANTHER" id="PTHR14155">
    <property type="entry name" value="RING FINGER DOMAIN-CONTAINING"/>
    <property type="match status" value="1"/>
</dbReference>
<keyword evidence="4 7" id="KW-0863">Zinc-finger</keyword>
<evidence type="ECO:0000256" key="4">
    <source>
        <dbReference type="ARBA" id="ARBA00022771"/>
    </source>
</evidence>
<dbReference type="InterPro" id="IPR013083">
    <property type="entry name" value="Znf_RING/FYVE/PHD"/>
</dbReference>
<dbReference type="PANTHER" id="PTHR14155:SF610">
    <property type="entry name" value="OS01G0755700 PROTEIN"/>
    <property type="match status" value="1"/>
</dbReference>
<evidence type="ECO:0000256" key="7">
    <source>
        <dbReference type="PROSITE-ProRule" id="PRU00175"/>
    </source>
</evidence>
<dbReference type="InterPro" id="IPR001841">
    <property type="entry name" value="Znf_RING"/>
</dbReference>
<evidence type="ECO:0000313" key="10">
    <source>
        <dbReference type="EMBL" id="EFJ28104.1"/>
    </source>
</evidence>
<evidence type="ECO:0000256" key="5">
    <source>
        <dbReference type="ARBA" id="ARBA00022833"/>
    </source>
</evidence>
<dbReference type="EMBL" id="GL377580">
    <property type="protein sequence ID" value="EFJ28104.1"/>
    <property type="molecule type" value="Genomic_DNA"/>
</dbReference>
<dbReference type="Gramene" id="EFJ07779">
    <property type="protein sequence ID" value="EFJ07779"/>
    <property type="gene ID" value="SELMODRAFT_29890"/>
</dbReference>
<dbReference type="Gene3D" id="3.30.40.10">
    <property type="entry name" value="Zinc/RING finger domain, C3HC4 (zinc finger)"/>
    <property type="match status" value="1"/>
</dbReference>
<dbReference type="KEGG" id="smo:SELMODRAFT_39820"/>
<sequence>MGNADKCSVCLCEFKAITGEEVRLLPWCNHFFHPDCIDLWLVSHKSCPVCRGSVI</sequence>
<protein>
    <recommendedName>
        <fullName evidence="2">RING-type E3 ubiquitin transferase</fullName>
        <ecNumber evidence="2">2.3.2.27</ecNumber>
    </recommendedName>
</protein>
<keyword evidence="5" id="KW-0862">Zinc</keyword>
<comment type="catalytic activity">
    <reaction evidence="1">
        <text>S-ubiquitinyl-[E2 ubiquitin-conjugating enzyme]-L-cysteine + [acceptor protein]-L-lysine = [E2 ubiquitin-conjugating enzyme]-L-cysteine + N(6)-ubiquitinyl-[acceptor protein]-L-lysine.</text>
        <dbReference type="EC" id="2.3.2.27"/>
    </reaction>
</comment>
<dbReference type="GO" id="GO:0008270">
    <property type="term" value="F:zinc ion binding"/>
    <property type="evidence" value="ECO:0007669"/>
    <property type="project" value="UniProtKB-KW"/>
</dbReference>
<evidence type="ECO:0000313" key="11">
    <source>
        <dbReference type="Proteomes" id="UP000001514"/>
    </source>
</evidence>
<keyword evidence="11" id="KW-1185">Reference proteome</keyword>
<dbReference type="InterPro" id="IPR053238">
    <property type="entry name" value="RING-H2_zinc_finger"/>
</dbReference>
<reference evidence="10 11" key="1">
    <citation type="journal article" date="2011" name="Science">
        <title>The Selaginella genome identifies genetic changes associated with the evolution of vascular plants.</title>
        <authorList>
            <person name="Banks J.A."/>
            <person name="Nishiyama T."/>
            <person name="Hasebe M."/>
            <person name="Bowman J.L."/>
            <person name="Gribskov M."/>
            <person name="dePamphilis C."/>
            <person name="Albert V.A."/>
            <person name="Aono N."/>
            <person name="Aoyama T."/>
            <person name="Ambrose B.A."/>
            <person name="Ashton N.W."/>
            <person name="Axtell M.J."/>
            <person name="Barker E."/>
            <person name="Barker M.S."/>
            <person name="Bennetzen J.L."/>
            <person name="Bonawitz N.D."/>
            <person name="Chapple C."/>
            <person name="Cheng C."/>
            <person name="Correa L.G."/>
            <person name="Dacre M."/>
            <person name="DeBarry J."/>
            <person name="Dreyer I."/>
            <person name="Elias M."/>
            <person name="Engstrom E.M."/>
            <person name="Estelle M."/>
            <person name="Feng L."/>
            <person name="Finet C."/>
            <person name="Floyd S.K."/>
            <person name="Frommer W.B."/>
            <person name="Fujita T."/>
            <person name="Gramzow L."/>
            <person name="Gutensohn M."/>
            <person name="Harholt J."/>
            <person name="Hattori M."/>
            <person name="Heyl A."/>
            <person name="Hirai T."/>
            <person name="Hiwatashi Y."/>
            <person name="Ishikawa M."/>
            <person name="Iwata M."/>
            <person name="Karol K.G."/>
            <person name="Koehler B."/>
            <person name="Kolukisaoglu U."/>
            <person name="Kubo M."/>
            <person name="Kurata T."/>
            <person name="Lalonde S."/>
            <person name="Li K."/>
            <person name="Li Y."/>
            <person name="Litt A."/>
            <person name="Lyons E."/>
            <person name="Manning G."/>
            <person name="Maruyama T."/>
            <person name="Michael T.P."/>
            <person name="Mikami K."/>
            <person name="Miyazaki S."/>
            <person name="Morinaga S."/>
            <person name="Murata T."/>
            <person name="Mueller-Roeber B."/>
            <person name="Nelson D.R."/>
            <person name="Obara M."/>
            <person name="Oguri Y."/>
            <person name="Olmstead R.G."/>
            <person name="Onodera N."/>
            <person name="Petersen B.L."/>
            <person name="Pils B."/>
            <person name="Prigge M."/>
            <person name="Rensing S.A."/>
            <person name="Riano-Pachon D.M."/>
            <person name="Roberts A.W."/>
            <person name="Sato Y."/>
            <person name="Scheller H.V."/>
            <person name="Schulz B."/>
            <person name="Schulz C."/>
            <person name="Shakirov E.V."/>
            <person name="Shibagaki N."/>
            <person name="Shinohara N."/>
            <person name="Shippen D.E."/>
            <person name="Soerensen I."/>
            <person name="Sotooka R."/>
            <person name="Sugimoto N."/>
            <person name="Sugita M."/>
            <person name="Sumikawa N."/>
            <person name="Tanurdzic M."/>
            <person name="Theissen G."/>
            <person name="Ulvskov P."/>
            <person name="Wakazuki S."/>
            <person name="Weng J.K."/>
            <person name="Willats W.W."/>
            <person name="Wipf D."/>
            <person name="Wolf P.G."/>
            <person name="Yang L."/>
            <person name="Zimmer A.D."/>
            <person name="Zhu Q."/>
            <person name="Mitros T."/>
            <person name="Hellsten U."/>
            <person name="Loque D."/>
            <person name="Otillar R."/>
            <person name="Salamov A."/>
            <person name="Schmutz J."/>
            <person name="Shapiro H."/>
            <person name="Lindquist E."/>
            <person name="Lucas S."/>
            <person name="Rokhsar D."/>
            <person name="Grigoriev I.V."/>
        </authorList>
    </citation>
    <scope>NUCLEOTIDE SEQUENCE [LARGE SCALE GENOMIC DNA]</scope>
</reference>
<dbReference type="HOGENOM" id="CLU_013137_21_6_1"/>
<keyword evidence="3" id="KW-0479">Metal-binding</keyword>
<feature type="domain" description="RING-type" evidence="8">
    <location>
        <begin position="7"/>
        <end position="51"/>
    </location>
</feature>
<dbReference type="GO" id="GO:0061630">
    <property type="term" value="F:ubiquitin protein ligase activity"/>
    <property type="evidence" value="ECO:0007669"/>
    <property type="project" value="UniProtKB-EC"/>
</dbReference>
<evidence type="ECO:0000256" key="6">
    <source>
        <dbReference type="ARBA" id="ARBA00024209"/>
    </source>
</evidence>
<dbReference type="Pfam" id="PF13639">
    <property type="entry name" value="zf-RING_2"/>
    <property type="match status" value="1"/>
</dbReference>
<proteinExistence type="inferred from homology"/>
<dbReference type="KEGG" id="smo:SELMODRAFT_29890"/>
<evidence type="ECO:0000256" key="1">
    <source>
        <dbReference type="ARBA" id="ARBA00000900"/>
    </source>
</evidence>
<comment type="similarity">
    <text evidence="6">Belongs to the RING-type zinc finger family. ATL subfamily.</text>
</comment>
<dbReference type="GO" id="GO:0016567">
    <property type="term" value="P:protein ubiquitination"/>
    <property type="evidence" value="ECO:0007669"/>
    <property type="project" value="UniProtKB-UniPathway"/>
</dbReference>
<dbReference type="UniPathway" id="UPA00143"/>
<dbReference type="eggNOG" id="KOG0800">
    <property type="taxonomic scope" value="Eukaryota"/>
</dbReference>
<dbReference type="Gramene" id="EFJ28104">
    <property type="protein sequence ID" value="EFJ28104"/>
    <property type="gene ID" value="SELMODRAFT_39820"/>
</dbReference>
<dbReference type="InParanoid" id="D8RIK2"/>
<accession>D8RIK2</accession>
<dbReference type="SMART" id="SM00184">
    <property type="entry name" value="RING"/>
    <property type="match status" value="1"/>
</dbReference>
<name>D8RIK2_SELML</name>
<dbReference type="EC" id="2.3.2.27" evidence="2"/>
<feature type="non-terminal residue" evidence="10">
    <location>
        <position position="55"/>
    </location>
</feature>